<dbReference type="InterPro" id="IPR010998">
    <property type="entry name" value="Integrase_recombinase_N"/>
</dbReference>
<dbReference type="Pfam" id="PF00589">
    <property type="entry name" value="Phage_integrase"/>
    <property type="match status" value="1"/>
</dbReference>
<evidence type="ECO:0000256" key="6">
    <source>
        <dbReference type="PROSITE-ProRule" id="PRU01248"/>
    </source>
</evidence>
<dbReference type="PANTHER" id="PTHR30349">
    <property type="entry name" value="PHAGE INTEGRASE-RELATED"/>
    <property type="match status" value="1"/>
</dbReference>
<keyword evidence="5" id="KW-0233">DNA recombination</keyword>
<dbReference type="Proteomes" id="UP000198304">
    <property type="component" value="Unassembled WGS sequence"/>
</dbReference>
<name>A0A239L589_9FIRM</name>
<evidence type="ECO:0000313" key="9">
    <source>
        <dbReference type="EMBL" id="SNT25787.1"/>
    </source>
</evidence>
<dbReference type="Gene3D" id="1.10.150.130">
    <property type="match status" value="1"/>
</dbReference>
<dbReference type="Gene3D" id="1.10.443.10">
    <property type="entry name" value="Intergrase catalytic core"/>
    <property type="match status" value="1"/>
</dbReference>
<reference evidence="9 10" key="1">
    <citation type="submission" date="2017-06" db="EMBL/GenBank/DDBJ databases">
        <authorList>
            <person name="Kim H.J."/>
            <person name="Triplett B.A."/>
        </authorList>
    </citation>
    <scope>NUCLEOTIDE SEQUENCE [LARGE SCALE GENOMIC DNA]</scope>
    <source>
        <strain evidence="9 10">SCA</strain>
    </source>
</reference>
<keyword evidence="10" id="KW-1185">Reference proteome</keyword>
<dbReference type="Pfam" id="PF13495">
    <property type="entry name" value="Phage_int_SAM_4"/>
    <property type="match status" value="1"/>
</dbReference>
<protein>
    <submittedName>
        <fullName evidence="9">Site-specific recombinase XerD</fullName>
    </submittedName>
</protein>
<evidence type="ECO:0000313" key="10">
    <source>
        <dbReference type="Proteomes" id="UP000198304"/>
    </source>
</evidence>
<dbReference type="EMBL" id="FZOJ01000064">
    <property type="protein sequence ID" value="SNT25787.1"/>
    <property type="molecule type" value="Genomic_DNA"/>
</dbReference>
<feature type="domain" description="Core-binding (CB)" evidence="8">
    <location>
        <begin position="1"/>
        <end position="82"/>
    </location>
</feature>
<dbReference type="GO" id="GO:0015074">
    <property type="term" value="P:DNA integration"/>
    <property type="evidence" value="ECO:0007669"/>
    <property type="project" value="UniProtKB-KW"/>
</dbReference>
<dbReference type="OrthoDB" id="184666at2"/>
<comment type="similarity">
    <text evidence="2">Belongs to the 'phage' integrase family.</text>
</comment>
<sequence length="281" mass="33073">MIESFKNWLDNQQLSKNTTKSYSGHIKGYLKWFQESFNTPLNQLYRENILDYMSYMINIKKLKAESINAHLAALIKLNQYLVDQSIQTDIVVSKKDYIKIQKEYISPATIIKADVEAFRQKILENRDKRDYAIVTLLAYSGMRISEALNIKIDDVNLIAREILVRYGKRKKQRLVIINDKISNAIKEYLKEREQQKNKDSDYLFISRESNRVDRSVINRIFNEYSDKITPHTLRHFFCSYALENGWSTHEIAAQVGHSNIHTTMLYTHPSRSEIKRKANLL</sequence>
<dbReference type="PROSITE" id="PS51898">
    <property type="entry name" value="TYR_RECOMBINASE"/>
    <property type="match status" value="1"/>
</dbReference>
<comment type="function">
    <text evidence="1">Site-specific tyrosine recombinase, which acts by catalyzing the cutting and rejoining of the recombining DNA molecules.</text>
</comment>
<keyword evidence="4 6" id="KW-0238">DNA-binding</keyword>
<feature type="domain" description="Tyr recombinase" evidence="7">
    <location>
        <begin position="105"/>
        <end position="279"/>
    </location>
</feature>
<dbReference type="PROSITE" id="PS51900">
    <property type="entry name" value="CB"/>
    <property type="match status" value="1"/>
</dbReference>
<dbReference type="InterPro" id="IPR011010">
    <property type="entry name" value="DNA_brk_join_enz"/>
</dbReference>
<evidence type="ECO:0000256" key="5">
    <source>
        <dbReference type="ARBA" id="ARBA00023172"/>
    </source>
</evidence>
<evidence type="ECO:0000259" key="7">
    <source>
        <dbReference type="PROSITE" id="PS51898"/>
    </source>
</evidence>
<dbReference type="InterPro" id="IPR044068">
    <property type="entry name" value="CB"/>
</dbReference>
<dbReference type="GO" id="GO:0006310">
    <property type="term" value="P:DNA recombination"/>
    <property type="evidence" value="ECO:0007669"/>
    <property type="project" value="UniProtKB-KW"/>
</dbReference>
<dbReference type="GO" id="GO:0003677">
    <property type="term" value="F:DNA binding"/>
    <property type="evidence" value="ECO:0007669"/>
    <property type="project" value="UniProtKB-UniRule"/>
</dbReference>
<dbReference type="RefSeq" id="WP_089285586.1">
    <property type="nucleotide sequence ID" value="NZ_FZOJ01000064.1"/>
</dbReference>
<evidence type="ECO:0000259" key="8">
    <source>
        <dbReference type="PROSITE" id="PS51900"/>
    </source>
</evidence>
<dbReference type="InterPro" id="IPR050090">
    <property type="entry name" value="Tyrosine_recombinase_XerCD"/>
</dbReference>
<proteinExistence type="inferred from homology"/>
<organism evidence="9 10">
    <name type="scientific">Anaerovirgula multivorans</name>
    <dbReference type="NCBI Taxonomy" id="312168"/>
    <lineage>
        <taxon>Bacteria</taxon>
        <taxon>Bacillati</taxon>
        <taxon>Bacillota</taxon>
        <taxon>Clostridia</taxon>
        <taxon>Peptostreptococcales</taxon>
        <taxon>Natronincolaceae</taxon>
        <taxon>Anaerovirgula</taxon>
    </lineage>
</organism>
<dbReference type="InterPro" id="IPR013762">
    <property type="entry name" value="Integrase-like_cat_sf"/>
</dbReference>
<dbReference type="InterPro" id="IPR004107">
    <property type="entry name" value="Integrase_SAM-like_N"/>
</dbReference>
<evidence type="ECO:0000256" key="3">
    <source>
        <dbReference type="ARBA" id="ARBA00022908"/>
    </source>
</evidence>
<dbReference type="SUPFAM" id="SSF56349">
    <property type="entry name" value="DNA breaking-rejoining enzymes"/>
    <property type="match status" value="1"/>
</dbReference>
<keyword evidence="3" id="KW-0229">DNA integration</keyword>
<evidence type="ECO:0000256" key="1">
    <source>
        <dbReference type="ARBA" id="ARBA00003283"/>
    </source>
</evidence>
<evidence type="ECO:0000256" key="4">
    <source>
        <dbReference type="ARBA" id="ARBA00023125"/>
    </source>
</evidence>
<accession>A0A239L589</accession>
<dbReference type="PANTHER" id="PTHR30349:SF81">
    <property type="entry name" value="TYROSINE RECOMBINASE XERC"/>
    <property type="match status" value="1"/>
</dbReference>
<gene>
    <name evidence="9" type="ORF">SAMN05446037_10648</name>
</gene>
<evidence type="ECO:0000256" key="2">
    <source>
        <dbReference type="ARBA" id="ARBA00008857"/>
    </source>
</evidence>
<dbReference type="AlphaFoldDB" id="A0A239L589"/>
<dbReference type="InterPro" id="IPR002104">
    <property type="entry name" value="Integrase_catalytic"/>
</dbReference>